<evidence type="ECO:0000256" key="2">
    <source>
        <dbReference type="ARBA" id="ARBA00004906"/>
    </source>
</evidence>
<dbReference type="Proteomes" id="UP000789390">
    <property type="component" value="Unassembled WGS sequence"/>
</dbReference>
<dbReference type="InterPro" id="IPR035983">
    <property type="entry name" value="Hect_E3_ubiquitin_ligase"/>
</dbReference>
<dbReference type="CDD" id="cd00201">
    <property type="entry name" value="WW"/>
    <property type="match status" value="2"/>
</dbReference>
<feature type="region of interest" description="Disordered" evidence="8">
    <location>
        <begin position="612"/>
        <end position="665"/>
    </location>
</feature>
<dbReference type="PROSITE" id="PS01159">
    <property type="entry name" value="WW_DOMAIN_1"/>
    <property type="match status" value="1"/>
</dbReference>
<dbReference type="InterPro" id="IPR000569">
    <property type="entry name" value="HECT_dom"/>
</dbReference>
<sequence length="1170" mass="133390">MCRIQICKENCPELSVFGIVAIKFEMIQCDDSYLLVRFCDSQTNQCIPDVDQRPSFPFHFLVSWNIHQHHLVHDTDFIAVYAEGNPACFKRMSCTKAEPRGHLLWPLDVNQLADDIKSINFIYVSGETQQNLVKSEPVYIDQFFGRNGKTQPAQSPDVDNDEMVRVAALIHYDDRHHYSPLWMKTTGESVYHFDRNGCEPIYETLYPRPCGHQQTGNGPQPPPLPPRNTLPTTNFHKPLTRTNALLSYGGSNSSLIQTSNGSSSPPTQPEADEVFQSESIACSTSFPSDEELVNLSSSPPPPPPRIKTSDTDVSDTQPTEADVQLPPQLPARSVTHQLHPPALPKRIASTSPELSIRNSQNKAASMTTLPTDADSSACQIGRQQLLPTISTLPHRTRFQKIQSNNPDEEPLPPMWEARTDSHGRVFYIDHRTKTTSWQRPKLTDESNIAESVTTEASNDIWRQQLDRRYQSIRRTINRRQREETNTPPVEAEPQPKPQAPIAAASATVAAAELLNSPALRFVTRPDFFSLLHNNEEALRLYNRNPAIRQLLTKVWRNPSSFQRYQHNREIVTLLNLFAENSRPLPSGWEERLDKHGRPFYVDHQNKSTWYIDPRLPQLVSPPSQSVTTDDQSDSGRAPVPPPRPPLPLPSATGNQGAVASAPPFEPTIPTAYNEKVVGFLRQPNIGHILKERYPDFTRNARLRDSVNRVRSEGTSALDRLIGEDLVDLTILLSLFENEIMSYVPPNPSTSTNQELNATNFNGSASSSNDSPAPVRSIRLPFRQGQRDFEAKLRQFYRKLESKGYGQGPNKFKIPVRRSHLLEDAYTKIMSASKKEMQRYKLQISFLGEEGLDYGGPSREFFFLISRQMFNPYYGLFEYSANDTYTVQVSPMSTFVENHHEWFRFCGRILGLALVHQYLLDVFFTRPFYKSLLRLPVDLSDVESLDSEFHQSLQWMKETDLNHLSSDLELTFAVTEDIGGQHVERELKANGRNLPVTEKNKKDYIERMIRWRLDRGVADQVQSLVRGFYEVLDPRLVSIFDAREMELVLAGTAEIDVTDWRKNTEYRSGYHDQHDVIKWFWEAIDRFTNEQRLRLLQFVTGTSSIPFEGFASLRGSTGPRQFCIEKWGQPISLPRAHTCFNRLDLPPYESAEVLYEKLLLAVEETSSFGIE</sequence>
<comment type="caution">
    <text evidence="11">The sequence shown here is derived from an EMBL/GenBank/DDBJ whole genome shotgun (WGS) entry which is preliminary data.</text>
</comment>
<accession>A0A8J2RW15</accession>
<organism evidence="11 12">
    <name type="scientific">Daphnia galeata</name>
    <dbReference type="NCBI Taxonomy" id="27404"/>
    <lineage>
        <taxon>Eukaryota</taxon>
        <taxon>Metazoa</taxon>
        <taxon>Ecdysozoa</taxon>
        <taxon>Arthropoda</taxon>
        <taxon>Crustacea</taxon>
        <taxon>Branchiopoda</taxon>
        <taxon>Diplostraca</taxon>
        <taxon>Cladocera</taxon>
        <taxon>Anomopoda</taxon>
        <taxon>Daphniidae</taxon>
        <taxon>Daphnia</taxon>
    </lineage>
</organism>
<dbReference type="PANTHER" id="PTHR11254">
    <property type="entry name" value="HECT DOMAIN UBIQUITIN-PROTEIN LIGASE"/>
    <property type="match status" value="1"/>
</dbReference>
<dbReference type="OrthoDB" id="5987976at2759"/>
<keyword evidence="4" id="KW-0808">Transferase</keyword>
<dbReference type="EC" id="2.3.2.26" evidence="3"/>
<feature type="compositionally biased region" description="Pro residues" evidence="8">
    <location>
        <begin position="638"/>
        <end position="648"/>
    </location>
</feature>
<keyword evidence="12" id="KW-1185">Reference proteome</keyword>
<evidence type="ECO:0000256" key="6">
    <source>
        <dbReference type="ARBA" id="ARBA00022786"/>
    </source>
</evidence>
<dbReference type="UniPathway" id="UPA00143"/>
<dbReference type="PANTHER" id="PTHR11254:SF320">
    <property type="entry name" value="HECT-TYPE E3 UBIQUITIN TRANSFERASE"/>
    <property type="match status" value="1"/>
</dbReference>
<reference evidence="11" key="1">
    <citation type="submission" date="2021-11" db="EMBL/GenBank/DDBJ databases">
        <authorList>
            <person name="Schell T."/>
        </authorList>
    </citation>
    <scope>NUCLEOTIDE SEQUENCE</scope>
    <source>
        <strain evidence="11">M5</strain>
    </source>
</reference>
<dbReference type="Gene3D" id="3.30.2160.10">
    <property type="entry name" value="Hect, E3 ligase catalytic domain"/>
    <property type="match status" value="1"/>
</dbReference>
<protein>
    <recommendedName>
        <fullName evidence="3">HECT-type E3 ubiquitin transferase</fullName>
        <ecNumber evidence="3">2.3.2.26</ecNumber>
    </recommendedName>
</protein>
<dbReference type="FunFam" id="3.90.1750.10:FF:000079">
    <property type="entry name" value="E3 ubiquitin-protein ligase"/>
    <property type="match status" value="1"/>
</dbReference>
<name>A0A8J2RW15_9CRUS</name>
<feature type="region of interest" description="Disordered" evidence="8">
    <location>
        <begin position="286"/>
        <end position="376"/>
    </location>
</feature>
<feature type="domain" description="WW" evidence="9">
    <location>
        <begin position="582"/>
        <end position="615"/>
    </location>
</feature>
<dbReference type="InterPro" id="IPR001202">
    <property type="entry name" value="WW_dom"/>
</dbReference>
<proteinExistence type="predicted"/>
<dbReference type="Gene3D" id="3.90.1750.10">
    <property type="entry name" value="Hect, E3 ligase catalytic domains"/>
    <property type="match status" value="1"/>
</dbReference>
<keyword evidence="5" id="KW-0677">Repeat</keyword>
<dbReference type="Pfam" id="PF18436">
    <property type="entry name" value="HECW1_helix"/>
    <property type="match status" value="1"/>
</dbReference>
<feature type="compositionally biased region" description="Polar residues" evidence="8">
    <location>
        <begin position="240"/>
        <end position="265"/>
    </location>
</feature>
<dbReference type="AlphaFoldDB" id="A0A8J2RW15"/>
<dbReference type="SUPFAM" id="SSF56204">
    <property type="entry name" value="Hect, E3 ligase catalytic domain"/>
    <property type="match status" value="1"/>
</dbReference>
<evidence type="ECO:0000256" key="8">
    <source>
        <dbReference type="SAM" id="MobiDB-lite"/>
    </source>
</evidence>
<evidence type="ECO:0000313" key="12">
    <source>
        <dbReference type="Proteomes" id="UP000789390"/>
    </source>
</evidence>
<dbReference type="EMBL" id="CAKKLH010000124">
    <property type="protein sequence ID" value="CAH0104130.1"/>
    <property type="molecule type" value="Genomic_DNA"/>
</dbReference>
<dbReference type="FunFam" id="3.30.2410.10:FF:000002">
    <property type="entry name" value="E3 ubiquitin-protein ligase HECW2"/>
    <property type="match status" value="1"/>
</dbReference>
<feature type="domain" description="HECT" evidence="10">
    <location>
        <begin position="832"/>
        <end position="1170"/>
    </location>
</feature>
<dbReference type="GO" id="GO:0016567">
    <property type="term" value="P:protein ubiquitination"/>
    <property type="evidence" value="ECO:0007669"/>
    <property type="project" value="UniProtKB-UniPathway"/>
</dbReference>
<dbReference type="GO" id="GO:0006511">
    <property type="term" value="P:ubiquitin-dependent protein catabolic process"/>
    <property type="evidence" value="ECO:0007669"/>
    <property type="project" value="TreeGrafter"/>
</dbReference>
<dbReference type="SMART" id="SM00119">
    <property type="entry name" value="HECTc"/>
    <property type="match status" value="1"/>
</dbReference>
<dbReference type="Pfam" id="PF00397">
    <property type="entry name" value="WW"/>
    <property type="match status" value="2"/>
</dbReference>
<feature type="domain" description="WW" evidence="9">
    <location>
        <begin position="409"/>
        <end position="442"/>
    </location>
</feature>
<comment type="catalytic activity">
    <reaction evidence="1">
        <text>S-ubiquitinyl-[E2 ubiquitin-conjugating enzyme]-L-cysteine + [acceptor protein]-L-lysine = [E2 ubiquitin-conjugating enzyme]-L-cysteine + N(6)-ubiquitinyl-[acceptor protein]-L-lysine.</text>
        <dbReference type="EC" id="2.3.2.26"/>
    </reaction>
</comment>
<evidence type="ECO:0000256" key="3">
    <source>
        <dbReference type="ARBA" id="ARBA00012485"/>
    </source>
</evidence>
<dbReference type="FunFam" id="3.30.2160.10:FF:000001">
    <property type="entry name" value="E3 ubiquitin-protein ligase NEDD4-like"/>
    <property type="match status" value="1"/>
</dbReference>
<feature type="region of interest" description="Disordered" evidence="8">
    <location>
        <begin position="475"/>
        <end position="503"/>
    </location>
</feature>
<evidence type="ECO:0000256" key="7">
    <source>
        <dbReference type="PROSITE-ProRule" id="PRU00104"/>
    </source>
</evidence>
<keyword evidence="6 7" id="KW-0833">Ubl conjugation pathway</keyword>
<dbReference type="Gene3D" id="2.20.70.10">
    <property type="match status" value="2"/>
</dbReference>
<feature type="compositionally biased region" description="Polar residues" evidence="8">
    <location>
        <begin position="348"/>
        <end position="376"/>
    </location>
</feature>
<dbReference type="CDD" id="cd00078">
    <property type="entry name" value="HECTc"/>
    <property type="match status" value="1"/>
</dbReference>
<evidence type="ECO:0000256" key="5">
    <source>
        <dbReference type="ARBA" id="ARBA00022737"/>
    </source>
</evidence>
<dbReference type="Gene3D" id="3.30.2410.10">
    <property type="entry name" value="Hect, E3 ligase catalytic domain"/>
    <property type="match status" value="1"/>
</dbReference>
<dbReference type="InterPro" id="IPR040524">
    <property type="entry name" value="HECW1_helix"/>
</dbReference>
<dbReference type="GO" id="GO:0009966">
    <property type="term" value="P:regulation of signal transduction"/>
    <property type="evidence" value="ECO:0007669"/>
    <property type="project" value="UniProtKB-ARBA"/>
</dbReference>
<dbReference type="PROSITE" id="PS50237">
    <property type="entry name" value="HECT"/>
    <property type="match status" value="1"/>
</dbReference>
<feature type="compositionally biased region" description="Pro residues" evidence="8">
    <location>
        <begin position="219"/>
        <end position="228"/>
    </location>
</feature>
<dbReference type="GO" id="GO:0048814">
    <property type="term" value="P:regulation of dendrite morphogenesis"/>
    <property type="evidence" value="ECO:0007669"/>
    <property type="project" value="TreeGrafter"/>
</dbReference>
<dbReference type="GO" id="GO:0061630">
    <property type="term" value="F:ubiquitin protein ligase activity"/>
    <property type="evidence" value="ECO:0007669"/>
    <property type="project" value="UniProtKB-EC"/>
</dbReference>
<dbReference type="GO" id="GO:0005737">
    <property type="term" value="C:cytoplasm"/>
    <property type="evidence" value="ECO:0007669"/>
    <property type="project" value="TreeGrafter"/>
</dbReference>
<evidence type="ECO:0000256" key="1">
    <source>
        <dbReference type="ARBA" id="ARBA00000885"/>
    </source>
</evidence>
<evidence type="ECO:0000259" key="9">
    <source>
        <dbReference type="PROSITE" id="PS50020"/>
    </source>
</evidence>
<dbReference type="InterPro" id="IPR050409">
    <property type="entry name" value="E3_ubiq-protein_ligase"/>
</dbReference>
<evidence type="ECO:0000259" key="10">
    <source>
        <dbReference type="PROSITE" id="PS50237"/>
    </source>
</evidence>
<feature type="active site" description="Glycyl thioester intermediate" evidence="7">
    <location>
        <position position="1138"/>
    </location>
</feature>
<dbReference type="InterPro" id="IPR036020">
    <property type="entry name" value="WW_dom_sf"/>
</dbReference>
<evidence type="ECO:0000256" key="4">
    <source>
        <dbReference type="ARBA" id="ARBA00022679"/>
    </source>
</evidence>
<dbReference type="SUPFAM" id="SSF51045">
    <property type="entry name" value="WW domain"/>
    <property type="match status" value="2"/>
</dbReference>
<feature type="region of interest" description="Disordered" evidence="8">
    <location>
        <begin position="746"/>
        <end position="774"/>
    </location>
</feature>
<comment type="pathway">
    <text evidence="2">Protein modification; protein ubiquitination.</text>
</comment>
<dbReference type="PROSITE" id="PS50020">
    <property type="entry name" value="WW_DOMAIN_2"/>
    <property type="match status" value="2"/>
</dbReference>
<dbReference type="Pfam" id="PF00632">
    <property type="entry name" value="HECT"/>
    <property type="match status" value="1"/>
</dbReference>
<gene>
    <name evidence="11" type="ORF">DGAL_LOCUS6844</name>
</gene>
<feature type="compositionally biased region" description="Polar residues" evidence="8">
    <location>
        <begin position="748"/>
        <end position="770"/>
    </location>
</feature>
<evidence type="ECO:0000313" key="11">
    <source>
        <dbReference type="EMBL" id="CAH0104130.1"/>
    </source>
</evidence>
<feature type="region of interest" description="Disordered" evidence="8">
    <location>
        <begin position="209"/>
        <end position="273"/>
    </location>
</feature>
<dbReference type="SMART" id="SM00456">
    <property type="entry name" value="WW"/>
    <property type="match status" value="2"/>
</dbReference>